<feature type="compositionally biased region" description="Polar residues" evidence="1">
    <location>
        <begin position="62"/>
        <end position="74"/>
    </location>
</feature>
<protein>
    <submittedName>
        <fullName evidence="2">Uncharacterized protein</fullName>
    </submittedName>
</protein>
<sequence length="82" mass="9474">MKRGFRLKQLCRMKIRSILAQNTDKHILSQVNQLSELSDRNKGYLTYNLDILLNDPEKFVDSTQPHNEPVWNSSIPPPPAVN</sequence>
<proteinExistence type="predicted"/>
<feature type="region of interest" description="Disordered" evidence="1">
    <location>
        <begin position="62"/>
        <end position="82"/>
    </location>
</feature>
<accession>A0A819U9C0</accession>
<dbReference type="AlphaFoldDB" id="A0A819U9C0"/>
<evidence type="ECO:0000313" key="2">
    <source>
        <dbReference type="EMBL" id="CAF4091003.1"/>
    </source>
</evidence>
<gene>
    <name evidence="2" type="ORF">OKA104_LOCUS35136</name>
    <name evidence="3" type="ORF">OKA104_LOCUS36184</name>
</gene>
<evidence type="ECO:0000313" key="4">
    <source>
        <dbReference type="Proteomes" id="UP000663881"/>
    </source>
</evidence>
<name>A0A819U9C0_9BILA</name>
<dbReference type="EMBL" id="CAJOAY010005525">
    <property type="protein sequence ID" value="CAF4110577.1"/>
    <property type="molecule type" value="Genomic_DNA"/>
</dbReference>
<evidence type="ECO:0000313" key="3">
    <source>
        <dbReference type="EMBL" id="CAF4110577.1"/>
    </source>
</evidence>
<organism evidence="2 4">
    <name type="scientific">Adineta steineri</name>
    <dbReference type="NCBI Taxonomy" id="433720"/>
    <lineage>
        <taxon>Eukaryota</taxon>
        <taxon>Metazoa</taxon>
        <taxon>Spiralia</taxon>
        <taxon>Gnathifera</taxon>
        <taxon>Rotifera</taxon>
        <taxon>Eurotatoria</taxon>
        <taxon>Bdelloidea</taxon>
        <taxon>Adinetida</taxon>
        <taxon>Adinetidae</taxon>
        <taxon>Adineta</taxon>
    </lineage>
</organism>
<comment type="caution">
    <text evidence="2">The sequence shown here is derived from an EMBL/GenBank/DDBJ whole genome shotgun (WGS) entry which is preliminary data.</text>
</comment>
<evidence type="ECO:0000256" key="1">
    <source>
        <dbReference type="SAM" id="MobiDB-lite"/>
    </source>
</evidence>
<reference evidence="2" key="1">
    <citation type="submission" date="2021-02" db="EMBL/GenBank/DDBJ databases">
        <authorList>
            <person name="Nowell W R."/>
        </authorList>
    </citation>
    <scope>NUCLEOTIDE SEQUENCE</scope>
</reference>
<dbReference type="EMBL" id="CAJOAY010004991">
    <property type="protein sequence ID" value="CAF4091003.1"/>
    <property type="molecule type" value="Genomic_DNA"/>
</dbReference>
<dbReference type="Proteomes" id="UP000663881">
    <property type="component" value="Unassembled WGS sequence"/>
</dbReference>